<reference evidence="3" key="1">
    <citation type="submission" date="2016-10" db="EMBL/GenBank/DDBJ databases">
        <authorList>
            <person name="Varghese N."/>
            <person name="Submissions S."/>
        </authorList>
    </citation>
    <scope>NUCLEOTIDE SEQUENCE [LARGE SCALE GENOMIC DNA]</scope>
    <source>
        <strain evidence="3">NRRL B-59562</strain>
    </source>
</reference>
<dbReference type="Proteomes" id="UP000243778">
    <property type="component" value="Unassembled WGS sequence"/>
</dbReference>
<dbReference type="AlphaFoldDB" id="A0A1H3ADN8"/>
<evidence type="ECO:0000256" key="1">
    <source>
        <dbReference type="SAM" id="Phobius"/>
    </source>
</evidence>
<sequence>MQCATLRQEKALRCHTEDQDDYGKYKNQIKAELQGDKFKPGADDEVRVPSFIEGKTRFLPSSCPTAKTFSLSTGGGRTFAISYDPLCSLASDLSYLIVIVATVFGALYVGRAFGGE</sequence>
<dbReference type="Pfam" id="PF05616">
    <property type="entry name" value="Neisseria_TspB"/>
    <property type="match status" value="1"/>
</dbReference>
<feature type="transmembrane region" description="Helical" evidence="1">
    <location>
        <begin position="93"/>
        <end position="110"/>
    </location>
</feature>
<keyword evidence="1" id="KW-0812">Transmembrane</keyword>
<proteinExistence type="predicted"/>
<dbReference type="InterPro" id="IPR008708">
    <property type="entry name" value="Neisseria_TspB"/>
</dbReference>
<keyword evidence="1" id="KW-0472">Membrane</keyword>
<accession>A0A1H3ADN8</accession>
<organism evidence="2 3">
    <name type="scientific">Pseudomonas kuykendallii</name>
    <dbReference type="NCBI Taxonomy" id="1007099"/>
    <lineage>
        <taxon>Bacteria</taxon>
        <taxon>Pseudomonadati</taxon>
        <taxon>Pseudomonadota</taxon>
        <taxon>Gammaproteobacteria</taxon>
        <taxon>Pseudomonadales</taxon>
        <taxon>Pseudomonadaceae</taxon>
        <taxon>Pseudomonas</taxon>
    </lineage>
</organism>
<dbReference type="STRING" id="1007099.SAMN05216287_2671"/>
<keyword evidence="1" id="KW-1133">Transmembrane helix</keyword>
<evidence type="ECO:0000313" key="3">
    <source>
        <dbReference type="Proteomes" id="UP000243778"/>
    </source>
</evidence>
<dbReference type="EMBL" id="FNNU01000003">
    <property type="protein sequence ID" value="SDX27705.1"/>
    <property type="molecule type" value="Genomic_DNA"/>
</dbReference>
<name>A0A1H3ADN8_9PSED</name>
<gene>
    <name evidence="2" type="ORF">SAMN05216287_2671</name>
</gene>
<dbReference type="NCBIfam" id="NF041109">
    <property type="entry name" value="VF_TspB_C_term"/>
    <property type="match status" value="1"/>
</dbReference>
<evidence type="ECO:0000313" key="2">
    <source>
        <dbReference type="EMBL" id="SDX27705.1"/>
    </source>
</evidence>
<keyword evidence="3" id="KW-1185">Reference proteome</keyword>
<protein>
    <submittedName>
        <fullName evidence="2">TspB protein</fullName>
    </submittedName>
</protein>